<evidence type="ECO:0000256" key="1">
    <source>
        <dbReference type="ARBA" id="ARBA00004651"/>
    </source>
</evidence>
<proteinExistence type="inferred from homology"/>
<feature type="transmembrane region" description="Helical" evidence="9">
    <location>
        <begin position="451"/>
        <end position="469"/>
    </location>
</feature>
<dbReference type="HAMAP" id="MF_01463_B">
    <property type="entry name" value="SecD_B"/>
    <property type="match status" value="1"/>
</dbReference>
<dbReference type="Pfam" id="PF02355">
    <property type="entry name" value="SecD_SecF_C"/>
    <property type="match status" value="1"/>
</dbReference>
<dbReference type="NCBIfam" id="TIGR00916">
    <property type="entry name" value="2A0604s01"/>
    <property type="match status" value="1"/>
</dbReference>
<keyword evidence="2 9" id="KW-0813">Transport</keyword>
<feature type="domain" description="SecDF P1 head subdomain" evidence="13">
    <location>
        <begin position="209"/>
        <end position="326"/>
    </location>
</feature>
<feature type="transmembrane region" description="Helical" evidence="9">
    <location>
        <begin position="475"/>
        <end position="494"/>
    </location>
</feature>
<evidence type="ECO:0000256" key="5">
    <source>
        <dbReference type="ARBA" id="ARBA00022927"/>
    </source>
</evidence>
<feature type="compositionally biased region" description="Basic and acidic residues" evidence="10">
    <location>
        <begin position="561"/>
        <end position="580"/>
    </location>
</feature>
<dbReference type="InterPro" id="IPR048631">
    <property type="entry name" value="SecD_1st"/>
</dbReference>
<feature type="transmembrane region" description="Helical" evidence="9">
    <location>
        <begin position="400"/>
        <end position="423"/>
    </location>
</feature>
<evidence type="ECO:0000256" key="9">
    <source>
        <dbReference type="HAMAP-Rule" id="MF_01463"/>
    </source>
</evidence>
<evidence type="ECO:0000256" key="7">
    <source>
        <dbReference type="ARBA" id="ARBA00023010"/>
    </source>
</evidence>
<accession>A0ABY2K0B9</accession>
<feature type="domain" description="Protein translocase subunit SecDF P1" evidence="12">
    <location>
        <begin position="70"/>
        <end position="126"/>
    </location>
</feature>
<dbReference type="PANTHER" id="PTHR30081:SF1">
    <property type="entry name" value="PROTEIN TRANSLOCASE SUBUNIT SECD"/>
    <property type="match status" value="1"/>
</dbReference>
<name>A0ABY2K0B9_9MICC</name>
<dbReference type="Gene3D" id="3.30.1360.200">
    <property type="match status" value="1"/>
</dbReference>
<comment type="caution">
    <text evidence="9">Lacks conserved residue(s) required for the propagation of feature annotation.</text>
</comment>
<evidence type="ECO:0000256" key="8">
    <source>
        <dbReference type="ARBA" id="ARBA00023136"/>
    </source>
</evidence>
<feature type="region of interest" description="Disordered" evidence="10">
    <location>
        <begin position="533"/>
        <end position="600"/>
    </location>
</feature>
<evidence type="ECO:0000313" key="15">
    <source>
        <dbReference type="Proteomes" id="UP000297477"/>
    </source>
</evidence>
<feature type="domain" description="Protein export membrane protein SecD/SecF C-terminal" evidence="11">
    <location>
        <begin position="327"/>
        <end position="502"/>
    </location>
</feature>
<reference evidence="14 15" key="1">
    <citation type="submission" date="2019-03" db="EMBL/GenBank/DDBJ databases">
        <title>Reclassification of Micrococcus aloeverae and Micrococcus yunnanensis as later heterotypic synonyms of Micrococcus luteus.</title>
        <authorList>
            <person name="Huang C.-H."/>
        </authorList>
    </citation>
    <scope>NUCLEOTIDE SEQUENCE [LARGE SCALE GENOMIC DNA]</scope>
    <source>
        <strain evidence="14 15">BCRC 12151</strain>
    </source>
</reference>
<keyword evidence="5 9" id="KW-0653">Protein transport</keyword>
<evidence type="ECO:0000256" key="2">
    <source>
        <dbReference type="ARBA" id="ARBA00022448"/>
    </source>
</evidence>
<comment type="subunit">
    <text evidence="9">Forms a complex with SecF. Part of the essential Sec protein translocation apparatus which comprises SecA, SecYEG and auxiliary proteins SecDF. Other proteins may also be involved.</text>
</comment>
<comment type="caution">
    <text evidence="14">The sequence shown here is derived from an EMBL/GenBank/DDBJ whole genome shotgun (WGS) entry which is preliminary data.</text>
</comment>
<evidence type="ECO:0000259" key="11">
    <source>
        <dbReference type="Pfam" id="PF02355"/>
    </source>
</evidence>
<keyword evidence="7 9" id="KW-0811">Translocation</keyword>
<gene>
    <name evidence="9 14" type="primary">secD</name>
    <name evidence="14" type="ORF">E4A49_04805</name>
</gene>
<dbReference type="NCBIfam" id="TIGR01129">
    <property type="entry name" value="secD"/>
    <property type="match status" value="1"/>
</dbReference>
<dbReference type="InterPro" id="IPR005791">
    <property type="entry name" value="SecD"/>
</dbReference>
<keyword evidence="8 9" id="KW-0472">Membrane</keyword>
<dbReference type="EMBL" id="SPKT01000007">
    <property type="protein sequence ID" value="TFH99761.1"/>
    <property type="molecule type" value="Genomic_DNA"/>
</dbReference>
<dbReference type="Gene3D" id="3.30.70.3220">
    <property type="match status" value="1"/>
</dbReference>
<evidence type="ECO:0000259" key="12">
    <source>
        <dbReference type="Pfam" id="PF21760"/>
    </source>
</evidence>
<evidence type="ECO:0000256" key="3">
    <source>
        <dbReference type="ARBA" id="ARBA00022475"/>
    </source>
</evidence>
<dbReference type="InterPro" id="IPR054384">
    <property type="entry name" value="SecDF_P1_head"/>
</dbReference>
<evidence type="ECO:0000256" key="10">
    <source>
        <dbReference type="SAM" id="MobiDB-lite"/>
    </source>
</evidence>
<dbReference type="Proteomes" id="UP000297477">
    <property type="component" value="Unassembled WGS sequence"/>
</dbReference>
<dbReference type="Pfam" id="PF21760">
    <property type="entry name" value="SecD_1st"/>
    <property type="match status" value="1"/>
</dbReference>
<comment type="subcellular location">
    <subcellularLocation>
        <location evidence="1 9">Cell membrane</location>
        <topology evidence="1 9">Multi-pass membrane protein</topology>
    </subcellularLocation>
</comment>
<sequence>MASKTPASAARRTLTWLGALIALMAVVLGIGVATHQATWAPRLALDLEGGTQMVLAPETAGGQRVTPEQLDQAVEIIRARVDGSGVAEAEVATQGAENVVVAMPGTPDEQTRRLIQASADMEFRAVLQSGPAEPVAEDQRTPKDDFPKPEGEPKDAYDPNWLTPDLLDEFQKTDCTVPRDPGAEPLPTDKAAVVCQTATEEQIAEGTGQSAKYIVGPQVIPGTDIADATNDMANTSTGVSTNQWVVNLSFNSEGTEKFREVTQKLTPYPEGDPRKQFAIILDGTVLSAPQSQAVIPNGQAQISGPGFNEVTTAELAEQLSYGALPISFTIESEQQISATLGQDQLFWGLVAGLIGLLLVAAYQFFQYRVLGLLTFASIIVAGVITWLAISLLGWSDNYRLSLAGIAGLIVAIGLTADSFIVYFERIKDELRAGSAIDAAVREGWKRASRTIWASKAVNLLAAAVLYFVAVGNVRGFAFTLGLTAIADLIVVFWFTHPMMVLLSQTRFIGGGHRMSGLDPSLLGREPLYKGAGRVREFKTPPSDQTAQGASGGAERRRRRSRGEAARRQTIAERRRAEREAASPAAGTTTTTSQRTQEDGQ</sequence>
<comment type="function">
    <text evidence="9">Part of the Sec protein translocase complex. Interacts with the SecYEG preprotein conducting channel. SecDF uses the proton motive force (PMF) to complete protein translocation after the ATP-dependent function of SecA.</text>
</comment>
<dbReference type="InterPro" id="IPR048634">
    <property type="entry name" value="SecD_SecF_C"/>
</dbReference>
<feature type="transmembrane region" description="Helical" evidence="9">
    <location>
        <begin position="372"/>
        <end position="394"/>
    </location>
</feature>
<evidence type="ECO:0000256" key="6">
    <source>
        <dbReference type="ARBA" id="ARBA00022989"/>
    </source>
</evidence>
<dbReference type="PANTHER" id="PTHR30081">
    <property type="entry name" value="PROTEIN-EXPORT MEMBRANE PROTEIN SEC"/>
    <property type="match status" value="1"/>
</dbReference>
<evidence type="ECO:0000313" key="14">
    <source>
        <dbReference type="EMBL" id="TFH99761.1"/>
    </source>
</evidence>
<dbReference type="InterPro" id="IPR055344">
    <property type="entry name" value="SecD_SecF_C_bact"/>
</dbReference>
<feature type="compositionally biased region" description="Low complexity" evidence="10">
    <location>
        <begin position="581"/>
        <end position="591"/>
    </location>
</feature>
<evidence type="ECO:0000259" key="13">
    <source>
        <dbReference type="Pfam" id="PF22599"/>
    </source>
</evidence>
<feature type="transmembrane region" description="Helical" evidence="9">
    <location>
        <begin position="345"/>
        <end position="365"/>
    </location>
</feature>
<keyword evidence="4 9" id="KW-0812">Transmembrane</keyword>
<feature type="compositionally biased region" description="Basic and acidic residues" evidence="10">
    <location>
        <begin position="137"/>
        <end position="157"/>
    </location>
</feature>
<dbReference type="InterPro" id="IPR022813">
    <property type="entry name" value="SecD/SecF_arch_bac"/>
</dbReference>
<dbReference type="RefSeq" id="WP_067189442.1">
    <property type="nucleotide sequence ID" value="NZ_SPKT01000007.1"/>
</dbReference>
<organism evidence="14 15">
    <name type="scientific">Micrococcus lylae</name>
    <dbReference type="NCBI Taxonomy" id="1273"/>
    <lineage>
        <taxon>Bacteria</taxon>
        <taxon>Bacillati</taxon>
        <taxon>Actinomycetota</taxon>
        <taxon>Actinomycetes</taxon>
        <taxon>Micrococcales</taxon>
        <taxon>Micrococcaceae</taxon>
        <taxon>Micrococcus</taxon>
    </lineage>
</organism>
<evidence type="ECO:0000256" key="4">
    <source>
        <dbReference type="ARBA" id="ARBA00022692"/>
    </source>
</evidence>
<dbReference type="SUPFAM" id="SSF82866">
    <property type="entry name" value="Multidrug efflux transporter AcrB transmembrane domain"/>
    <property type="match status" value="1"/>
</dbReference>
<keyword evidence="6 9" id="KW-1133">Transmembrane helix</keyword>
<dbReference type="Pfam" id="PF22599">
    <property type="entry name" value="SecDF_P1_head"/>
    <property type="match status" value="1"/>
</dbReference>
<feature type="region of interest" description="Disordered" evidence="10">
    <location>
        <begin position="130"/>
        <end position="160"/>
    </location>
</feature>
<keyword evidence="15" id="KW-1185">Reference proteome</keyword>
<protein>
    <recommendedName>
        <fullName evidence="9">Protein translocase subunit SecD</fullName>
    </recommendedName>
</protein>
<comment type="similarity">
    <text evidence="9">Belongs to the SecD/SecF family. SecD subfamily.</text>
</comment>
<keyword evidence="3 9" id="KW-1003">Cell membrane</keyword>